<feature type="compositionally biased region" description="Basic and acidic residues" evidence="1">
    <location>
        <begin position="211"/>
        <end position="221"/>
    </location>
</feature>
<organism evidence="2">
    <name type="scientific">freshwater metagenome</name>
    <dbReference type="NCBI Taxonomy" id="449393"/>
    <lineage>
        <taxon>unclassified sequences</taxon>
        <taxon>metagenomes</taxon>
        <taxon>ecological metagenomes</taxon>
    </lineage>
</organism>
<feature type="compositionally biased region" description="Basic and acidic residues" evidence="1">
    <location>
        <begin position="72"/>
        <end position="102"/>
    </location>
</feature>
<evidence type="ECO:0000313" key="2">
    <source>
        <dbReference type="EMBL" id="CAB4952350.1"/>
    </source>
</evidence>
<dbReference type="AlphaFoldDB" id="A0A6J7K8E0"/>
<feature type="compositionally biased region" description="Basic and acidic residues" evidence="1">
    <location>
        <begin position="144"/>
        <end position="156"/>
    </location>
</feature>
<name>A0A6J7K8E0_9ZZZZ</name>
<protein>
    <submittedName>
        <fullName evidence="2">Unannotated protein</fullName>
    </submittedName>
</protein>
<feature type="region of interest" description="Disordered" evidence="1">
    <location>
        <begin position="1"/>
        <end position="221"/>
    </location>
</feature>
<proteinExistence type="predicted"/>
<sequence length="221" mass="24172">MQGGEQRGSDGGRSESRHLTDIGHRHDPAEDLAPLSNVELIAHQTPQEQREQEVELVAEDQAERCRRNRHDRARDAGEGDGEHGGIAEGHDAQERQARRLVDEPELQECSGQEPKSSQGVDHNQRLRTCDGDELARGNDLGQEPSKRNGREGDSHGHGAAPQGRAPHISTQFTAGPLVGGGSPQTLTRRVSHSRPSRHRLSFARSDLGLAGREEVPGIRFN</sequence>
<dbReference type="EMBL" id="CAFBND010000087">
    <property type="protein sequence ID" value="CAB4952350.1"/>
    <property type="molecule type" value="Genomic_DNA"/>
</dbReference>
<gene>
    <name evidence="2" type="ORF">UFOPK3752_01739</name>
</gene>
<feature type="compositionally biased region" description="Basic and acidic residues" evidence="1">
    <location>
        <begin position="122"/>
        <end position="136"/>
    </location>
</feature>
<accession>A0A6J7K8E0</accession>
<feature type="compositionally biased region" description="Polar residues" evidence="1">
    <location>
        <begin position="109"/>
        <end position="121"/>
    </location>
</feature>
<feature type="compositionally biased region" description="Basic and acidic residues" evidence="1">
    <location>
        <begin position="7"/>
        <end position="29"/>
    </location>
</feature>
<evidence type="ECO:0000256" key="1">
    <source>
        <dbReference type="SAM" id="MobiDB-lite"/>
    </source>
</evidence>
<feature type="compositionally biased region" description="Basic residues" evidence="1">
    <location>
        <begin position="189"/>
        <end position="201"/>
    </location>
</feature>
<reference evidence="2" key="1">
    <citation type="submission" date="2020-05" db="EMBL/GenBank/DDBJ databases">
        <authorList>
            <person name="Chiriac C."/>
            <person name="Salcher M."/>
            <person name="Ghai R."/>
            <person name="Kavagutti S V."/>
        </authorList>
    </citation>
    <scope>NUCLEOTIDE SEQUENCE</scope>
</reference>